<comment type="caution">
    <text evidence="1">The sequence shown here is derived from an EMBL/GenBank/DDBJ whole genome shotgun (WGS) entry which is preliminary data.</text>
</comment>
<proteinExistence type="predicted"/>
<evidence type="ECO:0000313" key="1">
    <source>
        <dbReference type="EMBL" id="GBN89644.1"/>
    </source>
</evidence>
<keyword evidence="2" id="KW-1185">Reference proteome</keyword>
<evidence type="ECO:0000313" key="2">
    <source>
        <dbReference type="Proteomes" id="UP000499080"/>
    </source>
</evidence>
<dbReference type="EMBL" id="BGPR01022899">
    <property type="protein sequence ID" value="GBN89644.1"/>
    <property type="molecule type" value="Genomic_DNA"/>
</dbReference>
<dbReference type="AlphaFoldDB" id="A0A4Y2SMW7"/>
<protein>
    <submittedName>
        <fullName evidence="1">Uncharacterized protein</fullName>
    </submittedName>
</protein>
<organism evidence="1 2">
    <name type="scientific">Araneus ventricosus</name>
    <name type="common">Orbweaver spider</name>
    <name type="synonym">Epeira ventricosa</name>
    <dbReference type="NCBI Taxonomy" id="182803"/>
    <lineage>
        <taxon>Eukaryota</taxon>
        <taxon>Metazoa</taxon>
        <taxon>Ecdysozoa</taxon>
        <taxon>Arthropoda</taxon>
        <taxon>Chelicerata</taxon>
        <taxon>Arachnida</taxon>
        <taxon>Araneae</taxon>
        <taxon>Araneomorphae</taxon>
        <taxon>Entelegynae</taxon>
        <taxon>Araneoidea</taxon>
        <taxon>Araneidae</taxon>
        <taxon>Araneus</taxon>
    </lineage>
</organism>
<gene>
    <name evidence="1" type="ORF">AVEN_86274_1</name>
</gene>
<accession>A0A4Y2SMW7</accession>
<reference evidence="1 2" key="1">
    <citation type="journal article" date="2019" name="Sci. Rep.">
        <title>Orb-weaving spider Araneus ventricosus genome elucidates the spidroin gene catalogue.</title>
        <authorList>
            <person name="Kono N."/>
            <person name="Nakamura H."/>
            <person name="Ohtoshi R."/>
            <person name="Moran D.A.P."/>
            <person name="Shinohara A."/>
            <person name="Yoshida Y."/>
            <person name="Fujiwara M."/>
            <person name="Mori M."/>
            <person name="Tomita M."/>
            <person name="Arakawa K."/>
        </authorList>
    </citation>
    <scope>NUCLEOTIDE SEQUENCE [LARGE SCALE GENOMIC DNA]</scope>
</reference>
<dbReference type="Proteomes" id="UP000499080">
    <property type="component" value="Unassembled WGS sequence"/>
</dbReference>
<name>A0A4Y2SMW7_ARAVE</name>
<sequence>MISQRSTLYLRLHVHAPSKQHCFKSLTHASQPEDNKPLHGLVHKCKVLRNVLVCCDIFNLLHKMLLYLVMWMSLVTLTKEHEDYFGTDFATLNRGQVTKITPALAPPSPLQASALGGLMALRVI</sequence>